<evidence type="ECO:0000313" key="2">
    <source>
        <dbReference type="Proteomes" id="UP000473574"/>
    </source>
</evidence>
<name>A0A6M0S482_9CYAN</name>
<dbReference type="Proteomes" id="UP000473574">
    <property type="component" value="Unassembled WGS sequence"/>
</dbReference>
<evidence type="ECO:0000313" key="1">
    <source>
        <dbReference type="EMBL" id="NEZ63120.1"/>
    </source>
</evidence>
<organism evidence="1 2">
    <name type="scientific">Adonisia turfae CCMR0082</name>
    <dbReference type="NCBI Taxonomy" id="2304604"/>
    <lineage>
        <taxon>Bacteria</taxon>
        <taxon>Bacillati</taxon>
        <taxon>Cyanobacteriota</taxon>
        <taxon>Adonisia</taxon>
        <taxon>Adonisia turfae</taxon>
    </lineage>
</organism>
<protein>
    <submittedName>
        <fullName evidence="1">Uncharacterized protein</fullName>
    </submittedName>
</protein>
<gene>
    <name evidence="1" type="ORF">D0962_10060</name>
</gene>
<proteinExistence type="predicted"/>
<comment type="caution">
    <text evidence="1">The sequence shown here is derived from an EMBL/GenBank/DDBJ whole genome shotgun (WGS) entry which is preliminary data.</text>
</comment>
<sequence length="87" mass="10428">MRDIISSEQKYSWEGPMDVGLMRLVWSVIDETPVVHREGNFSCEQMRLILHRIDNRVRLSPQEHVEIRQYLTDRQPLIQAIYLEQCM</sequence>
<dbReference type="AlphaFoldDB" id="A0A6M0S482"/>
<accession>A0A6M0S482</accession>
<dbReference type="EMBL" id="QZCE01000002">
    <property type="protein sequence ID" value="NEZ63120.1"/>
    <property type="molecule type" value="Genomic_DNA"/>
</dbReference>
<reference evidence="1 2" key="1">
    <citation type="journal article" date="2020" name="Microb. Ecol.">
        <title>Ecogenomics of the Marine Benthic Filamentous Cyanobacterium Adonisia.</title>
        <authorList>
            <person name="Walter J.M."/>
            <person name="Coutinho F.H."/>
            <person name="Leomil L."/>
            <person name="Hargreaves P.I."/>
            <person name="Campeao M.E."/>
            <person name="Vieira V.V."/>
            <person name="Silva B.S."/>
            <person name="Fistarol G.O."/>
            <person name="Salomon P.S."/>
            <person name="Sawabe T."/>
            <person name="Mino S."/>
            <person name="Hosokawa M."/>
            <person name="Miyashita H."/>
            <person name="Maruyama F."/>
            <person name="van Verk M.C."/>
            <person name="Dutilh B.E."/>
            <person name="Thompson C.C."/>
            <person name="Thompson F.L."/>
        </authorList>
    </citation>
    <scope>NUCLEOTIDE SEQUENCE [LARGE SCALE GENOMIC DNA]</scope>
    <source>
        <strain evidence="1 2">CCMR0082</strain>
    </source>
</reference>